<keyword evidence="1" id="KW-0812">Transmembrane</keyword>
<sequence length="102" mass="11791">MDNYKSTESHRSQVEKQIMVELEHGNYVLFKTDIVYSDDKSAVSWINKGTSKNPFIMTIYRLLFWICDLTAIYITGGLIQELELKAKVFKNKAWASSTIATY</sequence>
<evidence type="ECO:0000313" key="3">
    <source>
        <dbReference type="Proteomes" id="UP000030746"/>
    </source>
</evidence>
<keyword evidence="3" id="KW-1185">Reference proteome</keyword>
<dbReference type="Proteomes" id="UP000030746">
    <property type="component" value="Unassembled WGS sequence"/>
</dbReference>
<dbReference type="EMBL" id="KB201977">
    <property type="protein sequence ID" value="ESO92985.1"/>
    <property type="molecule type" value="Genomic_DNA"/>
</dbReference>
<feature type="transmembrane region" description="Helical" evidence="1">
    <location>
        <begin position="59"/>
        <end position="79"/>
    </location>
</feature>
<name>V4AD09_LOTGI</name>
<dbReference type="AlphaFoldDB" id="V4AD09"/>
<organism evidence="2 3">
    <name type="scientific">Lottia gigantea</name>
    <name type="common">Giant owl limpet</name>
    <dbReference type="NCBI Taxonomy" id="225164"/>
    <lineage>
        <taxon>Eukaryota</taxon>
        <taxon>Metazoa</taxon>
        <taxon>Spiralia</taxon>
        <taxon>Lophotrochozoa</taxon>
        <taxon>Mollusca</taxon>
        <taxon>Gastropoda</taxon>
        <taxon>Patellogastropoda</taxon>
        <taxon>Lottioidea</taxon>
        <taxon>Lottiidae</taxon>
        <taxon>Lottia</taxon>
    </lineage>
</organism>
<evidence type="ECO:0000256" key="1">
    <source>
        <dbReference type="SAM" id="Phobius"/>
    </source>
</evidence>
<protein>
    <submittedName>
        <fullName evidence="2">Uncharacterized protein</fullName>
    </submittedName>
</protein>
<dbReference type="OrthoDB" id="7756796at2759"/>
<gene>
    <name evidence="2" type="ORF">LOTGIDRAFT_162011</name>
</gene>
<dbReference type="HOGENOM" id="CLU_2280574_0_0_1"/>
<dbReference type="KEGG" id="lgi:LOTGIDRAFT_162011"/>
<keyword evidence="1" id="KW-0472">Membrane</keyword>
<dbReference type="GeneID" id="20238863"/>
<proteinExistence type="predicted"/>
<keyword evidence="1" id="KW-1133">Transmembrane helix</keyword>
<reference evidence="2 3" key="1">
    <citation type="journal article" date="2013" name="Nature">
        <title>Insights into bilaterian evolution from three spiralian genomes.</title>
        <authorList>
            <person name="Simakov O."/>
            <person name="Marletaz F."/>
            <person name="Cho S.J."/>
            <person name="Edsinger-Gonzales E."/>
            <person name="Havlak P."/>
            <person name="Hellsten U."/>
            <person name="Kuo D.H."/>
            <person name="Larsson T."/>
            <person name="Lv J."/>
            <person name="Arendt D."/>
            <person name="Savage R."/>
            <person name="Osoegawa K."/>
            <person name="de Jong P."/>
            <person name="Grimwood J."/>
            <person name="Chapman J.A."/>
            <person name="Shapiro H."/>
            <person name="Aerts A."/>
            <person name="Otillar R.P."/>
            <person name="Terry A.Y."/>
            <person name="Boore J.L."/>
            <person name="Grigoriev I.V."/>
            <person name="Lindberg D.R."/>
            <person name="Seaver E.C."/>
            <person name="Weisblat D.A."/>
            <person name="Putnam N.H."/>
            <person name="Rokhsar D.S."/>
        </authorList>
    </citation>
    <scope>NUCLEOTIDE SEQUENCE [LARGE SCALE GENOMIC DNA]</scope>
</reference>
<dbReference type="CTD" id="20238863"/>
<dbReference type="RefSeq" id="XP_009056195.1">
    <property type="nucleotide sequence ID" value="XM_009057947.1"/>
</dbReference>
<evidence type="ECO:0000313" key="2">
    <source>
        <dbReference type="EMBL" id="ESO92985.1"/>
    </source>
</evidence>
<accession>V4AD09</accession>